<reference evidence="2" key="1">
    <citation type="submission" date="2022-06" db="EMBL/GenBank/DDBJ databases">
        <title>Akkermansia biwalacus sp. nov., an anaerobic mucin-degrading bacterium isolated from human intestine.</title>
        <authorList>
            <person name="Kobayashi Y."/>
            <person name="Inoue S."/>
            <person name="Kawahara T."/>
            <person name="Kohda N."/>
        </authorList>
    </citation>
    <scope>NUCLEOTIDE SEQUENCE</scope>
    <source>
        <strain evidence="2">WON2089</strain>
    </source>
</reference>
<proteinExistence type="predicted"/>
<sequence>MNKIACILMLILSGTCLLNAELAPPKTSWYGKYLDYTGVSIVNKVPLPQAGIRRHDVDSTAYDITPVKFKMSTTLSKKPKTKEEWYYKGIYYIIVKYCGPISDPDDGGTIYFEQNYEHRVVFDPKHYGEWGIIYTWVHVIARFTNTDIDAEGDRGISGEDGSIFFQYLEKLLVEF</sequence>
<feature type="signal peptide" evidence="1">
    <location>
        <begin position="1"/>
        <end position="20"/>
    </location>
</feature>
<organism evidence="2 3">
    <name type="scientific">Akkermansia biwaensis</name>
    <dbReference type="NCBI Taxonomy" id="2946555"/>
    <lineage>
        <taxon>Bacteria</taxon>
        <taxon>Pseudomonadati</taxon>
        <taxon>Verrucomicrobiota</taxon>
        <taxon>Verrucomicrobiia</taxon>
        <taxon>Verrucomicrobiales</taxon>
        <taxon>Akkermansiaceae</taxon>
        <taxon>Akkermansia</taxon>
    </lineage>
</organism>
<gene>
    <name evidence="2" type="ORF">Abiwalacus_12910</name>
</gene>
<evidence type="ECO:0000313" key="3">
    <source>
        <dbReference type="Proteomes" id="UP001062263"/>
    </source>
</evidence>
<dbReference type="Proteomes" id="UP001062263">
    <property type="component" value="Chromosome"/>
</dbReference>
<protein>
    <submittedName>
        <fullName evidence="2">Uncharacterized protein</fullName>
    </submittedName>
</protein>
<keyword evidence="3" id="KW-1185">Reference proteome</keyword>
<feature type="chain" id="PRO_5046734082" evidence="1">
    <location>
        <begin position="21"/>
        <end position="175"/>
    </location>
</feature>
<keyword evidence="1" id="KW-0732">Signal</keyword>
<name>A0ABN6QHC8_9BACT</name>
<evidence type="ECO:0000256" key="1">
    <source>
        <dbReference type="SAM" id="SignalP"/>
    </source>
</evidence>
<accession>A0ABN6QHC8</accession>
<evidence type="ECO:0000313" key="2">
    <source>
        <dbReference type="EMBL" id="BDL43717.1"/>
    </source>
</evidence>
<dbReference type="EMBL" id="AP025943">
    <property type="protein sequence ID" value="BDL43717.1"/>
    <property type="molecule type" value="Genomic_DNA"/>
</dbReference>